<dbReference type="GO" id="GO:0015658">
    <property type="term" value="F:branched-chain amino acid transmembrane transporter activity"/>
    <property type="evidence" value="ECO:0007669"/>
    <property type="project" value="TreeGrafter"/>
</dbReference>
<dbReference type="InterPro" id="IPR027417">
    <property type="entry name" value="P-loop_NTPase"/>
</dbReference>
<dbReference type="PROSITE" id="PS00211">
    <property type="entry name" value="ABC_TRANSPORTER_1"/>
    <property type="match status" value="1"/>
</dbReference>
<dbReference type="HOGENOM" id="CLU_000604_1_2_0"/>
<gene>
    <name evidence="7" type="ORF">Theos_2235</name>
</gene>
<geneLocation type="plasmid" evidence="7 8">
    <name>pTHEOS01</name>
</geneLocation>
<dbReference type="RefSeq" id="WP_015065224.1">
    <property type="nucleotide sequence ID" value="NC_019387.1"/>
</dbReference>
<dbReference type="EMBL" id="CP003250">
    <property type="protein sequence ID" value="AFV77226.1"/>
    <property type="molecule type" value="Genomic_DNA"/>
</dbReference>
<dbReference type="InterPro" id="IPR003593">
    <property type="entry name" value="AAA+_ATPase"/>
</dbReference>
<dbReference type="SUPFAM" id="SSF52540">
    <property type="entry name" value="P-loop containing nucleoside triphosphate hydrolases"/>
    <property type="match status" value="1"/>
</dbReference>
<sequence>MLSLRGLEVRYGAHVALQGVDLDLAPGEVVAVLGANGAGKSSLLRALLGLAPARGSYRLDGEEVGPLMERGLTEALAARGLVLVPERGGVFRTLTVRENLLLGGFLRPDGRKERVQEALALFPPLAERLEQRVGTMSGGEQRMVALARALVQAPRYLLLDEPTLGLAPLFARRILESLEHFARKGVGVLLVEQNAHLALQVAQRGYVLERGRVVLEEGAQALLHHPWVQKAYLGV</sequence>
<evidence type="ECO:0000256" key="2">
    <source>
        <dbReference type="ARBA" id="ARBA00022448"/>
    </source>
</evidence>
<dbReference type="OrthoDB" id="31646at2"/>
<dbReference type="GO" id="GO:0015807">
    <property type="term" value="P:L-amino acid transport"/>
    <property type="evidence" value="ECO:0007669"/>
    <property type="project" value="TreeGrafter"/>
</dbReference>
<evidence type="ECO:0000313" key="7">
    <source>
        <dbReference type="EMBL" id="AFV77226.1"/>
    </source>
</evidence>
<keyword evidence="5" id="KW-0029">Amino-acid transport</keyword>
<comment type="similarity">
    <text evidence="1">Belongs to the ABC transporter superfamily.</text>
</comment>
<evidence type="ECO:0000259" key="6">
    <source>
        <dbReference type="PROSITE" id="PS50893"/>
    </source>
</evidence>
<evidence type="ECO:0000313" key="8">
    <source>
        <dbReference type="Proteomes" id="UP000000211"/>
    </source>
</evidence>
<keyword evidence="8" id="KW-1185">Reference proteome</keyword>
<dbReference type="PATRIC" id="fig|751945.3.peg.2173"/>
<dbReference type="InterPro" id="IPR003439">
    <property type="entry name" value="ABC_transporter-like_ATP-bd"/>
</dbReference>
<dbReference type="GO" id="GO:0005524">
    <property type="term" value="F:ATP binding"/>
    <property type="evidence" value="ECO:0007669"/>
    <property type="project" value="UniProtKB-KW"/>
</dbReference>
<keyword evidence="3" id="KW-0547">Nucleotide-binding</keyword>
<evidence type="ECO:0000256" key="5">
    <source>
        <dbReference type="ARBA" id="ARBA00022970"/>
    </source>
</evidence>
<dbReference type="GO" id="GO:0016887">
    <property type="term" value="F:ATP hydrolysis activity"/>
    <property type="evidence" value="ECO:0007669"/>
    <property type="project" value="InterPro"/>
</dbReference>
<keyword evidence="7" id="KW-0614">Plasmid</keyword>
<reference evidence="7 8" key="1">
    <citation type="journal article" date="2013" name="Genome Announc.">
        <title>Whole Genome Sequencing of Thermus oshimai JL-2 and Thermus thermophilus JL-18, Incomplete Denitrifiers from the United States Great Basin.</title>
        <authorList>
            <person name="Murugapiran S.K."/>
            <person name="Huntemann M."/>
            <person name="Wei C.L."/>
            <person name="Han J."/>
            <person name="Detter J.C."/>
            <person name="Han C.S."/>
            <person name="Erkkila T.H."/>
            <person name="Teshima H."/>
            <person name="Chen A."/>
            <person name="Kyrpides N."/>
            <person name="Mavrommatis K."/>
            <person name="Markowitz V."/>
            <person name="Szeto E."/>
            <person name="Ivanova N."/>
            <person name="Pagani I."/>
            <person name="Lam J."/>
            <person name="McDonald A.I."/>
            <person name="Dodsworth J.A."/>
            <person name="Pati A."/>
            <person name="Goodwin L."/>
            <person name="Peters L."/>
            <person name="Pitluck S."/>
            <person name="Woyke T."/>
            <person name="Hedlund B.P."/>
        </authorList>
    </citation>
    <scope>NUCLEOTIDE SEQUENCE</scope>
    <source>
        <strain evidence="7 8">JL-2</strain>
        <plasmid evidence="7">pTHEOS01</plasmid>
    </source>
</reference>
<dbReference type="CDD" id="cd03224">
    <property type="entry name" value="ABC_TM1139_LivF_branched"/>
    <property type="match status" value="1"/>
</dbReference>
<evidence type="ECO:0000256" key="1">
    <source>
        <dbReference type="ARBA" id="ARBA00005417"/>
    </source>
</evidence>
<dbReference type="SMART" id="SM00382">
    <property type="entry name" value="AAA"/>
    <property type="match status" value="1"/>
</dbReference>
<dbReference type="PANTHER" id="PTHR43820:SF4">
    <property type="entry name" value="HIGH-AFFINITY BRANCHED-CHAIN AMINO ACID TRANSPORT ATP-BINDING PROTEIN LIVF"/>
    <property type="match status" value="1"/>
</dbReference>
<dbReference type="Proteomes" id="UP000000211">
    <property type="component" value="Plasmid pTHEOS01"/>
</dbReference>
<dbReference type="AlphaFoldDB" id="K7QWP2"/>
<accession>K7QWP2</accession>
<dbReference type="PROSITE" id="PS50893">
    <property type="entry name" value="ABC_TRANSPORTER_2"/>
    <property type="match status" value="1"/>
</dbReference>
<organism evidence="7 8">
    <name type="scientific">Thermus oshimai JL-2</name>
    <dbReference type="NCBI Taxonomy" id="751945"/>
    <lineage>
        <taxon>Bacteria</taxon>
        <taxon>Thermotogati</taxon>
        <taxon>Deinococcota</taxon>
        <taxon>Deinococci</taxon>
        <taxon>Thermales</taxon>
        <taxon>Thermaceae</taxon>
        <taxon>Thermus</taxon>
    </lineage>
</organism>
<keyword evidence="4" id="KW-0067">ATP-binding</keyword>
<proteinExistence type="inferred from homology"/>
<keyword evidence="2" id="KW-0813">Transport</keyword>
<dbReference type="InterPro" id="IPR052156">
    <property type="entry name" value="BCAA_Transport_ATP-bd_LivF"/>
</dbReference>
<dbReference type="PANTHER" id="PTHR43820">
    <property type="entry name" value="HIGH-AFFINITY BRANCHED-CHAIN AMINO ACID TRANSPORT ATP-BINDING PROTEIN LIVF"/>
    <property type="match status" value="1"/>
</dbReference>
<name>K7QWP2_THEOS</name>
<protein>
    <submittedName>
        <fullName evidence="7">ABC-type branched-chain amino acid transport systems, ATPase component</fullName>
    </submittedName>
</protein>
<evidence type="ECO:0000256" key="3">
    <source>
        <dbReference type="ARBA" id="ARBA00022741"/>
    </source>
</evidence>
<dbReference type="InterPro" id="IPR017871">
    <property type="entry name" value="ABC_transporter-like_CS"/>
</dbReference>
<evidence type="ECO:0000256" key="4">
    <source>
        <dbReference type="ARBA" id="ARBA00022840"/>
    </source>
</evidence>
<dbReference type="Pfam" id="PF00005">
    <property type="entry name" value="ABC_tran"/>
    <property type="match status" value="1"/>
</dbReference>
<dbReference type="Gene3D" id="3.40.50.300">
    <property type="entry name" value="P-loop containing nucleotide triphosphate hydrolases"/>
    <property type="match status" value="1"/>
</dbReference>
<feature type="domain" description="ABC transporter" evidence="6">
    <location>
        <begin position="2"/>
        <end position="235"/>
    </location>
</feature>
<dbReference type="KEGG" id="tos:Theos_2235"/>